<keyword evidence="4" id="KW-1185">Reference proteome</keyword>
<accession>A0A4R0NET3</accession>
<proteinExistence type="predicted"/>
<dbReference type="AlphaFoldDB" id="A0A4R0NET3"/>
<feature type="chain" id="PRO_5020762813" description="Tail specific protease domain-containing protein" evidence="1">
    <location>
        <begin position="22"/>
        <end position="478"/>
    </location>
</feature>
<organism evidence="3 4">
    <name type="scientific">Pedobacter psychroterrae</name>
    <dbReference type="NCBI Taxonomy" id="2530453"/>
    <lineage>
        <taxon>Bacteria</taxon>
        <taxon>Pseudomonadati</taxon>
        <taxon>Bacteroidota</taxon>
        <taxon>Sphingobacteriia</taxon>
        <taxon>Sphingobacteriales</taxon>
        <taxon>Sphingobacteriaceae</taxon>
        <taxon>Pedobacter</taxon>
    </lineage>
</organism>
<dbReference type="EMBL" id="SJSL01000007">
    <property type="protein sequence ID" value="TCC98217.1"/>
    <property type="molecule type" value="Genomic_DNA"/>
</dbReference>
<dbReference type="Proteomes" id="UP000293347">
    <property type="component" value="Unassembled WGS sequence"/>
</dbReference>
<evidence type="ECO:0000313" key="3">
    <source>
        <dbReference type="EMBL" id="TCC98217.1"/>
    </source>
</evidence>
<dbReference type="Pfam" id="PF03572">
    <property type="entry name" value="Peptidase_S41"/>
    <property type="match status" value="1"/>
</dbReference>
<name>A0A4R0NET3_9SPHI</name>
<dbReference type="GO" id="GO:0008236">
    <property type="term" value="F:serine-type peptidase activity"/>
    <property type="evidence" value="ECO:0007669"/>
    <property type="project" value="InterPro"/>
</dbReference>
<feature type="domain" description="Tail specific protease" evidence="2">
    <location>
        <begin position="241"/>
        <end position="413"/>
    </location>
</feature>
<dbReference type="RefSeq" id="WP_131597592.1">
    <property type="nucleotide sequence ID" value="NZ_SJSL01000007.1"/>
</dbReference>
<dbReference type="InterPro" id="IPR005151">
    <property type="entry name" value="Tail-specific_protease"/>
</dbReference>
<dbReference type="OrthoDB" id="2327485at2"/>
<evidence type="ECO:0000313" key="4">
    <source>
        <dbReference type="Proteomes" id="UP000293347"/>
    </source>
</evidence>
<comment type="caution">
    <text evidence="3">The sequence shown here is derived from an EMBL/GenBank/DDBJ whole genome shotgun (WGS) entry which is preliminary data.</text>
</comment>
<protein>
    <recommendedName>
        <fullName evidence="2">Tail specific protease domain-containing protein</fullName>
    </recommendedName>
</protein>
<keyword evidence="1" id="KW-0732">Signal</keyword>
<reference evidence="3 4" key="1">
    <citation type="submission" date="2019-02" db="EMBL/GenBank/DDBJ databases">
        <title>Pedobacter sp. RP-1-14 sp. nov., isolated from Arctic soil.</title>
        <authorList>
            <person name="Dahal R.H."/>
        </authorList>
    </citation>
    <scope>NUCLEOTIDE SEQUENCE [LARGE SCALE GENOMIC DNA]</scope>
    <source>
        <strain evidence="3 4">RP-1-14</strain>
    </source>
</reference>
<dbReference type="InterPro" id="IPR029045">
    <property type="entry name" value="ClpP/crotonase-like_dom_sf"/>
</dbReference>
<sequence length="478" mass="54559">MKQTFMLFLLFTGLLSNVVSQNDTCNCLENFNLTLEKTEANYAGFPDKVTAQTRPAYQAMVTNLQKKAAKETDPKRCFSLISTYVTFFKDRHFDVALSLHNEGDKVFSKLTESDYRKSLQKNPARGIEGIWTNPDSSVSIAVQNNGKDNYQAVVIKSTVKETPIGLVYANLTKTPEGYSFTKYNFMTAAYPARLHGGLLRLWNIELWGKVFPGQMTLGEQTELTTWRNYNFGLQFKMLDQKTAYLKIPTFSRDNLVQKLIADNDASIKKASYLIVDLRGNGGGNTGWSYLLPYFMTRPIDQGESYLRLSADNIKRNLAEMEPVVKNPVSDEMKKYFTPAYMLTLLRAYEEIPVSKEVYYPIPSITIPLDSVAKFPKKIALIFDDLCGSSAEYFFHISRQSDKITRYGDRTFGMMDYLGMPQRTALPFKDYHLVIPDTKSSWTDKAPIDQTGFIPEVDLSVLPQWKWVDFVKNDLSKHK</sequence>
<evidence type="ECO:0000259" key="2">
    <source>
        <dbReference type="Pfam" id="PF03572"/>
    </source>
</evidence>
<feature type="signal peptide" evidence="1">
    <location>
        <begin position="1"/>
        <end position="21"/>
    </location>
</feature>
<dbReference type="Gene3D" id="3.90.226.10">
    <property type="entry name" value="2-enoyl-CoA Hydratase, Chain A, domain 1"/>
    <property type="match status" value="1"/>
</dbReference>
<evidence type="ECO:0000256" key="1">
    <source>
        <dbReference type="SAM" id="SignalP"/>
    </source>
</evidence>
<dbReference type="GO" id="GO:0006508">
    <property type="term" value="P:proteolysis"/>
    <property type="evidence" value="ECO:0007669"/>
    <property type="project" value="InterPro"/>
</dbReference>
<gene>
    <name evidence="3" type="ORF">EZ437_18675</name>
</gene>
<dbReference type="SUPFAM" id="SSF52096">
    <property type="entry name" value="ClpP/crotonase"/>
    <property type="match status" value="1"/>
</dbReference>